<name>A0ABN1PAM8_9ACTN</name>
<reference evidence="2 3" key="1">
    <citation type="journal article" date="2019" name="Int. J. Syst. Evol. Microbiol.">
        <title>The Global Catalogue of Microorganisms (GCM) 10K type strain sequencing project: providing services to taxonomists for standard genome sequencing and annotation.</title>
        <authorList>
            <consortium name="The Broad Institute Genomics Platform"/>
            <consortium name="The Broad Institute Genome Sequencing Center for Infectious Disease"/>
            <person name="Wu L."/>
            <person name="Ma J."/>
        </authorList>
    </citation>
    <scope>NUCLEOTIDE SEQUENCE [LARGE SCALE GENOMIC DNA]</scope>
    <source>
        <strain evidence="2 3">JCM 10673</strain>
    </source>
</reference>
<organism evidence="2 3">
    <name type="scientific">Streptomyces thermoalcalitolerans</name>
    <dbReference type="NCBI Taxonomy" id="65605"/>
    <lineage>
        <taxon>Bacteria</taxon>
        <taxon>Bacillati</taxon>
        <taxon>Actinomycetota</taxon>
        <taxon>Actinomycetes</taxon>
        <taxon>Kitasatosporales</taxon>
        <taxon>Streptomycetaceae</taxon>
        <taxon>Streptomyces</taxon>
    </lineage>
</organism>
<sequence length="66" mass="6962">MLPGRAGRRADPSRIRLPGESVCTGRMTDLIITFPVRHRPGAEGMPRRCAGPPVADGATALGEVLP</sequence>
<accession>A0ABN1PAM8</accession>
<evidence type="ECO:0000313" key="3">
    <source>
        <dbReference type="Proteomes" id="UP001501005"/>
    </source>
</evidence>
<comment type="caution">
    <text evidence="2">The sequence shown here is derived from an EMBL/GenBank/DDBJ whole genome shotgun (WGS) entry which is preliminary data.</text>
</comment>
<feature type="region of interest" description="Disordered" evidence="1">
    <location>
        <begin position="42"/>
        <end position="66"/>
    </location>
</feature>
<keyword evidence="3" id="KW-1185">Reference proteome</keyword>
<evidence type="ECO:0000313" key="2">
    <source>
        <dbReference type="EMBL" id="GAA0925285.1"/>
    </source>
</evidence>
<gene>
    <name evidence="2" type="ORF">GCM10009549_46190</name>
</gene>
<dbReference type="EMBL" id="BAAAHG010000047">
    <property type="protein sequence ID" value="GAA0925285.1"/>
    <property type="molecule type" value="Genomic_DNA"/>
</dbReference>
<feature type="region of interest" description="Disordered" evidence="1">
    <location>
        <begin position="1"/>
        <end position="20"/>
    </location>
</feature>
<dbReference type="Proteomes" id="UP001501005">
    <property type="component" value="Unassembled WGS sequence"/>
</dbReference>
<evidence type="ECO:0000256" key="1">
    <source>
        <dbReference type="SAM" id="MobiDB-lite"/>
    </source>
</evidence>
<proteinExistence type="predicted"/>
<protein>
    <submittedName>
        <fullName evidence="2">Uncharacterized protein</fullName>
    </submittedName>
</protein>